<evidence type="ECO:0000256" key="4">
    <source>
        <dbReference type="ARBA" id="ARBA00022475"/>
    </source>
</evidence>
<dbReference type="InterPro" id="IPR036259">
    <property type="entry name" value="MFS_trans_sf"/>
</dbReference>
<dbReference type="AlphaFoldDB" id="A0A6M8STX8"/>
<feature type="transmembrane region" description="Helical" evidence="9">
    <location>
        <begin position="298"/>
        <end position="319"/>
    </location>
</feature>
<feature type="transmembrane region" description="Helical" evidence="9">
    <location>
        <begin position="274"/>
        <end position="292"/>
    </location>
</feature>
<comment type="similarity">
    <text evidence="2">Belongs to the major facilitator superfamily. Set transporter family.</text>
</comment>
<evidence type="ECO:0000313" key="11">
    <source>
        <dbReference type="EMBL" id="QKJ66926.1"/>
    </source>
</evidence>
<feature type="transmembrane region" description="Helical" evidence="9">
    <location>
        <begin position="75"/>
        <end position="93"/>
    </location>
</feature>
<dbReference type="Proteomes" id="UP000504844">
    <property type="component" value="Chromosome"/>
</dbReference>
<protein>
    <submittedName>
        <fullName evidence="11">Sugar efflux transporter</fullName>
    </submittedName>
</protein>
<accession>A0A6M8STX8</accession>
<feature type="transmembrane region" description="Helical" evidence="9">
    <location>
        <begin position="241"/>
        <end position="262"/>
    </location>
</feature>
<feature type="transmembrane region" description="Helical" evidence="9">
    <location>
        <begin position="9"/>
        <end position="32"/>
    </location>
</feature>
<evidence type="ECO:0000256" key="5">
    <source>
        <dbReference type="ARBA" id="ARBA00022597"/>
    </source>
</evidence>
<evidence type="ECO:0000256" key="3">
    <source>
        <dbReference type="ARBA" id="ARBA00022448"/>
    </source>
</evidence>
<dbReference type="InterPro" id="IPR020846">
    <property type="entry name" value="MFS_dom"/>
</dbReference>
<evidence type="ECO:0000256" key="8">
    <source>
        <dbReference type="ARBA" id="ARBA00023136"/>
    </source>
</evidence>
<keyword evidence="12" id="KW-1185">Reference proteome</keyword>
<evidence type="ECO:0000256" key="1">
    <source>
        <dbReference type="ARBA" id="ARBA00004651"/>
    </source>
</evidence>
<feature type="transmembrane region" description="Helical" evidence="9">
    <location>
        <begin position="164"/>
        <end position="182"/>
    </location>
</feature>
<evidence type="ECO:0000256" key="6">
    <source>
        <dbReference type="ARBA" id="ARBA00022692"/>
    </source>
</evidence>
<dbReference type="InterPro" id="IPR011701">
    <property type="entry name" value="MFS"/>
</dbReference>
<feature type="transmembrane region" description="Helical" evidence="9">
    <location>
        <begin position="203"/>
        <end position="221"/>
    </location>
</feature>
<dbReference type="GO" id="GO:0022857">
    <property type="term" value="F:transmembrane transporter activity"/>
    <property type="evidence" value="ECO:0007669"/>
    <property type="project" value="InterPro"/>
</dbReference>
<comment type="subcellular location">
    <subcellularLocation>
        <location evidence="1">Cell membrane</location>
        <topology evidence="1">Multi-pass membrane protein</topology>
    </subcellularLocation>
</comment>
<keyword evidence="3" id="KW-0813">Transport</keyword>
<dbReference type="SUPFAM" id="SSF103473">
    <property type="entry name" value="MFS general substrate transporter"/>
    <property type="match status" value="1"/>
</dbReference>
<dbReference type="PROSITE" id="PS50850">
    <property type="entry name" value="MFS"/>
    <property type="match status" value="1"/>
</dbReference>
<evidence type="ECO:0000256" key="2">
    <source>
        <dbReference type="ARBA" id="ARBA00006523"/>
    </source>
</evidence>
<reference evidence="11 12" key="1">
    <citation type="submission" date="2020-05" db="EMBL/GenBank/DDBJ databases">
        <title>Complete genome sequence of Deefgea sp. D17.</title>
        <authorList>
            <person name="Bae J.-W."/>
            <person name="Han J.E."/>
        </authorList>
    </citation>
    <scope>NUCLEOTIDE SEQUENCE [LARGE SCALE GENOMIC DNA]</scope>
    <source>
        <strain evidence="11 12">D17</strain>
    </source>
</reference>
<keyword evidence="4" id="KW-1003">Cell membrane</keyword>
<evidence type="ECO:0000313" key="12">
    <source>
        <dbReference type="Proteomes" id="UP000504844"/>
    </source>
</evidence>
<dbReference type="Gene3D" id="1.20.1250.20">
    <property type="entry name" value="MFS general substrate transporter like domains"/>
    <property type="match status" value="2"/>
</dbReference>
<dbReference type="GO" id="GO:0005886">
    <property type="term" value="C:plasma membrane"/>
    <property type="evidence" value="ECO:0007669"/>
    <property type="project" value="UniProtKB-SubCell"/>
</dbReference>
<dbReference type="PANTHER" id="PTHR23535">
    <property type="entry name" value="SUGAR EFFLUX TRANSPORTER A-RELATED"/>
    <property type="match status" value="1"/>
</dbReference>
<dbReference type="Pfam" id="PF07690">
    <property type="entry name" value="MFS_1"/>
    <property type="match status" value="1"/>
</dbReference>
<feature type="transmembrane region" description="Helical" evidence="9">
    <location>
        <begin position="44"/>
        <end position="63"/>
    </location>
</feature>
<feature type="transmembrane region" description="Helical" evidence="9">
    <location>
        <begin position="99"/>
        <end position="126"/>
    </location>
</feature>
<dbReference type="PANTHER" id="PTHR23535:SF2">
    <property type="entry name" value="SUGAR EFFLUX TRANSPORTER A-RELATED"/>
    <property type="match status" value="1"/>
</dbReference>
<feature type="transmembrane region" description="Helical" evidence="9">
    <location>
        <begin position="331"/>
        <end position="352"/>
    </location>
</feature>
<organism evidence="11 12">
    <name type="scientific">Deefgea piscis</name>
    <dbReference type="NCBI Taxonomy" id="2739061"/>
    <lineage>
        <taxon>Bacteria</taxon>
        <taxon>Pseudomonadati</taxon>
        <taxon>Pseudomonadota</taxon>
        <taxon>Betaproteobacteria</taxon>
        <taxon>Neisseriales</taxon>
        <taxon>Chitinibacteraceae</taxon>
        <taxon>Deefgea</taxon>
    </lineage>
</organism>
<dbReference type="KEGG" id="dee:HQN60_09580"/>
<evidence type="ECO:0000256" key="7">
    <source>
        <dbReference type="ARBA" id="ARBA00022989"/>
    </source>
</evidence>
<feature type="domain" description="Major facilitator superfamily (MFS) profile" evidence="10">
    <location>
        <begin position="205"/>
        <end position="395"/>
    </location>
</feature>
<sequence>MPKINSSQFIFLGVTFLMGICSSIFGPLQSYFFVNELGATPSLVGTYLAISSFATILVSQLVAMYSDRGIARHKLIIFSAACGILAFIGFIFIKNIYALAFIGLTLLACVSIGAPQLFALAAEVFGDENESLMGTMRAVVSMAWVIGPPMAFSLVSLFSFNITFAILIVSYACIAFAALKLHMPLAVKPEQQKLETGSENTKLNLKLLFAIAGMVFLFAAGTNYTMAMPLYIMKMAKHPEWLPGVFFGLTAAFEIPLMLLSGRISKRISHQKQLLLAAALGSIYYLLFVTAASMVFLLAIQMIGAASIALSATAGLQFFQHQAKNRLGYASTLYANSIVGGMALGAFVGGLLASSWGYHLALASNVIMCILSLICFHLARQADTNCIAITAPTCA</sequence>
<dbReference type="EMBL" id="CP054143">
    <property type="protein sequence ID" value="QKJ66926.1"/>
    <property type="molecule type" value="Genomic_DNA"/>
</dbReference>
<gene>
    <name evidence="11" type="ORF">HQN60_09580</name>
</gene>
<dbReference type="CDD" id="cd17471">
    <property type="entry name" value="MFS_Set"/>
    <property type="match status" value="1"/>
</dbReference>
<dbReference type="RefSeq" id="WP_173533429.1">
    <property type="nucleotide sequence ID" value="NZ_CP054143.1"/>
</dbReference>
<keyword evidence="6 9" id="KW-0812">Transmembrane</keyword>
<keyword evidence="7 9" id="KW-1133">Transmembrane helix</keyword>
<feature type="transmembrane region" description="Helical" evidence="9">
    <location>
        <begin position="138"/>
        <end position="158"/>
    </location>
</feature>
<keyword evidence="5" id="KW-0762">Sugar transport</keyword>
<proteinExistence type="inferred from homology"/>
<evidence type="ECO:0000259" key="10">
    <source>
        <dbReference type="PROSITE" id="PS50850"/>
    </source>
</evidence>
<name>A0A6M8STX8_9NEIS</name>
<keyword evidence="8 9" id="KW-0472">Membrane</keyword>
<evidence type="ECO:0000256" key="9">
    <source>
        <dbReference type="SAM" id="Phobius"/>
    </source>
</evidence>
<feature type="transmembrane region" description="Helical" evidence="9">
    <location>
        <begin position="358"/>
        <end position="379"/>
    </location>
</feature>